<sequence length="140" mass="15935">EKNQKQVEKYAQIEGHNEELTKRLATVEKNLLSEKYSRKLDNLATEGYPLGENRAEILERIITATDPEAEVAHYQKIMPKVPLHERIDLSKAIVPDDAIDTEKHDKAATTARDRAAEDGKPEKFSTYYKEELDKLDAKAA</sequence>
<dbReference type="AlphaFoldDB" id="X0TZ15"/>
<gene>
    <name evidence="2" type="ORF">S01H1_27906</name>
</gene>
<proteinExistence type="predicted"/>
<feature type="non-terminal residue" evidence="2">
    <location>
        <position position="1"/>
    </location>
</feature>
<evidence type="ECO:0000256" key="1">
    <source>
        <dbReference type="SAM" id="MobiDB-lite"/>
    </source>
</evidence>
<reference evidence="2" key="1">
    <citation type="journal article" date="2014" name="Front. Microbiol.">
        <title>High frequency of phylogenetically diverse reductive dehalogenase-homologous genes in deep subseafloor sedimentary metagenomes.</title>
        <authorList>
            <person name="Kawai M."/>
            <person name="Futagami T."/>
            <person name="Toyoda A."/>
            <person name="Takaki Y."/>
            <person name="Nishi S."/>
            <person name="Hori S."/>
            <person name="Arai W."/>
            <person name="Tsubouchi T."/>
            <person name="Morono Y."/>
            <person name="Uchiyama I."/>
            <person name="Ito T."/>
            <person name="Fujiyama A."/>
            <person name="Inagaki F."/>
            <person name="Takami H."/>
        </authorList>
    </citation>
    <scope>NUCLEOTIDE SEQUENCE</scope>
    <source>
        <strain evidence="2">Expedition CK06-06</strain>
    </source>
</reference>
<accession>X0TZ15</accession>
<evidence type="ECO:0000313" key="2">
    <source>
        <dbReference type="EMBL" id="GAF93377.1"/>
    </source>
</evidence>
<protein>
    <submittedName>
        <fullName evidence="2">Uncharacterized protein</fullName>
    </submittedName>
</protein>
<organism evidence="2">
    <name type="scientific">marine sediment metagenome</name>
    <dbReference type="NCBI Taxonomy" id="412755"/>
    <lineage>
        <taxon>unclassified sequences</taxon>
        <taxon>metagenomes</taxon>
        <taxon>ecological metagenomes</taxon>
    </lineage>
</organism>
<name>X0TZ15_9ZZZZ</name>
<comment type="caution">
    <text evidence="2">The sequence shown here is derived from an EMBL/GenBank/DDBJ whole genome shotgun (WGS) entry which is preliminary data.</text>
</comment>
<feature type="region of interest" description="Disordered" evidence="1">
    <location>
        <begin position="100"/>
        <end position="123"/>
    </location>
</feature>
<dbReference type="EMBL" id="BARS01017024">
    <property type="protein sequence ID" value="GAF93377.1"/>
    <property type="molecule type" value="Genomic_DNA"/>
</dbReference>